<dbReference type="InterPro" id="IPR000306">
    <property type="entry name" value="Znf_FYVE"/>
</dbReference>
<dbReference type="InterPro" id="IPR001849">
    <property type="entry name" value="PH_domain"/>
</dbReference>
<dbReference type="Pfam" id="PF00621">
    <property type="entry name" value="RhoGEF"/>
    <property type="match status" value="1"/>
</dbReference>
<evidence type="ECO:0000256" key="3">
    <source>
        <dbReference type="ARBA" id="ARBA00022658"/>
    </source>
</evidence>
<evidence type="ECO:0000313" key="13">
    <source>
        <dbReference type="Proteomes" id="UP000515154"/>
    </source>
</evidence>
<dbReference type="SMART" id="SM00233">
    <property type="entry name" value="PH"/>
    <property type="match status" value="2"/>
</dbReference>
<evidence type="ECO:0000256" key="2">
    <source>
        <dbReference type="ARBA" id="ARBA00022490"/>
    </source>
</evidence>
<keyword evidence="3" id="KW-0344">Guanine-nucleotide releasing factor</keyword>
<dbReference type="CDD" id="cd00160">
    <property type="entry name" value="RhoGEF"/>
    <property type="match status" value="1"/>
</dbReference>
<dbReference type="GO" id="GO:0046847">
    <property type="term" value="P:filopodium assembly"/>
    <property type="evidence" value="ECO:0007669"/>
    <property type="project" value="TreeGrafter"/>
</dbReference>
<dbReference type="InterPro" id="IPR017455">
    <property type="entry name" value="Znf_FYVE-rel"/>
</dbReference>
<accession>A0A6P7SCX6</accession>
<dbReference type="PROSITE" id="PS50178">
    <property type="entry name" value="ZF_FYVE"/>
    <property type="match status" value="1"/>
</dbReference>
<dbReference type="Gene3D" id="1.20.900.10">
    <property type="entry name" value="Dbl homology (DH) domain"/>
    <property type="match status" value="1"/>
</dbReference>
<feature type="compositionally biased region" description="Low complexity" evidence="9">
    <location>
        <begin position="230"/>
        <end position="239"/>
    </location>
</feature>
<feature type="region of interest" description="Disordered" evidence="9">
    <location>
        <begin position="1008"/>
        <end position="1032"/>
    </location>
</feature>
<feature type="domain" description="DH" evidence="11">
    <location>
        <begin position="463"/>
        <end position="651"/>
    </location>
</feature>
<feature type="region of interest" description="Disordered" evidence="9">
    <location>
        <begin position="215"/>
        <end position="239"/>
    </location>
</feature>
<dbReference type="GO" id="GO:0007010">
    <property type="term" value="P:cytoskeleton organization"/>
    <property type="evidence" value="ECO:0007669"/>
    <property type="project" value="TreeGrafter"/>
</dbReference>
<dbReference type="PANTHER" id="PTHR12673">
    <property type="entry name" value="FACIOGENITAL DYSPLASIA PROTEIN"/>
    <property type="match status" value="1"/>
</dbReference>
<keyword evidence="13" id="KW-1185">Reference proteome</keyword>
<feature type="compositionally biased region" description="Polar residues" evidence="9">
    <location>
        <begin position="217"/>
        <end position="229"/>
    </location>
</feature>
<dbReference type="PROSITE" id="PS50010">
    <property type="entry name" value="DH_2"/>
    <property type="match status" value="1"/>
</dbReference>
<dbReference type="InterPro" id="IPR011993">
    <property type="entry name" value="PH-like_dom_sf"/>
</dbReference>
<evidence type="ECO:0000256" key="5">
    <source>
        <dbReference type="ARBA" id="ARBA00022771"/>
    </source>
</evidence>
<feature type="domain" description="FYVE-type" evidence="12">
    <location>
        <begin position="810"/>
        <end position="869"/>
    </location>
</feature>
<dbReference type="GO" id="GO:0008270">
    <property type="term" value="F:zinc ion binding"/>
    <property type="evidence" value="ECO:0007669"/>
    <property type="project" value="UniProtKB-KW"/>
</dbReference>
<evidence type="ECO:0000256" key="6">
    <source>
        <dbReference type="ARBA" id="ARBA00022833"/>
    </source>
</evidence>
<dbReference type="GO" id="GO:0005085">
    <property type="term" value="F:guanyl-nucleotide exchange factor activity"/>
    <property type="evidence" value="ECO:0007669"/>
    <property type="project" value="UniProtKB-KW"/>
</dbReference>
<keyword evidence="4" id="KW-0479">Metal-binding</keyword>
<feature type="domain" description="PH" evidence="10">
    <location>
        <begin position="894"/>
        <end position="994"/>
    </location>
</feature>
<gene>
    <name evidence="14" type="primary">LOC115211592</name>
</gene>
<evidence type="ECO:0000259" key="11">
    <source>
        <dbReference type="PROSITE" id="PS50010"/>
    </source>
</evidence>
<dbReference type="SMART" id="SM00325">
    <property type="entry name" value="RhoGEF"/>
    <property type="match status" value="1"/>
</dbReference>
<dbReference type="InterPro" id="IPR013083">
    <property type="entry name" value="Znf_RING/FYVE/PHD"/>
</dbReference>
<dbReference type="Pfam" id="PF00169">
    <property type="entry name" value="PH"/>
    <property type="match status" value="1"/>
</dbReference>
<dbReference type="InterPro" id="IPR051092">
    <property type="entry name" value="FYVE_RhoGEF_PH"/>
</dbReference>
<dbReference type="SUPFAM" id="SSF48065">
    <property type="entry name" value="DBL homology domain (DH-domain)"/>
    <property type="match status" value="1"/>
</dbReference>
<evidence type="ECO:0000259" key="12">
    <source>
        <dbReference type="PROSITE" id="PS50178"/>
    </source>
</evidence>
<reference evidence="14" key="1">
    <citation type="submission" date="2025-08" db="UniProtKB">
        <authorList>
            <consortium name="RefSeq"/>
        </authorList>
    </citation>
    <scope>IDENTIFICATION</scope>
</reference>
<evidence type="ECO:0000256" key="8">
    <source>
        <dbReference type="PROSITE-ProRule" id="PRU00091"/>
    </source>
</evidence>
<proteinExistence type="predicted"/>
<name>A0A6P7SCX6_9MOLL</name>
<comment type="subcellular location">
    <subcellularLocation>
        <location evidence="1">Cytoplasm</location>
        <location evidence="1">Cytoskeleton</location>
    </subcellularLocation>
</comment>
<dbReference type="Gene3D" id="2.30.29.30">
    <property type="entry name" value="Pleckstrin-homology domain (PH domain)/Phosphotyrosine-binding domain (PTB)"/>
    <property type="match status" value="2"/>
</dbReference>
<dbReference type="PROSITE" id="PS50003">
    <property type="entry name" value="PH_DOMAIN"/>
    <property type="match status" value="2"/>
</dbReference>
<evidence type="ECO:0000256" key="9">
    <source>
        <dbReference type="SAM" id="MobiDB-lite"/>
    </source>
</evidence>
<keyword evidence="6" id="KW-0862">Zinc</keyword>
<keyword evidence="2" id="KW-0963">Cytoplasm</keyword>
<evidence type="ECO:0000256" key="4">
    <source>
        <dbReference type="ARBA" id="ARBA00022723"/>
    </source>
</evidence>
<dbReference type="Gene3D" id="3.30.40.10">
    <property type="entry name" value="Zinc/RING finger domain, C3HC4 (zinc finger)"/>
    <property type="match status" value="1"/>
</dbReference>
<evidence type="ECO:0000256" key="7">
    <source>
        <dbReference type="ARBA" id="ARBA00023212"/>
    </source>
</evidence>
<evidence type="ECO:0000259" key="10">
    <source>
        <dbReference type="PROSITE" id="PS50003"/>
    </source>
</evidence>
<feature type="domain" description="PH" evidence="10">
    <location>
        <begin position="680"/>
        <end position="774"/>
    </location>
</feature>
<dbReference type="RefSeq" id="XP_029636020.1">
    <property type="nucleotide sequence ID" value="XM_029780160.2"/>
</dbReference>
<dbReference type="KEGG" id="osn:115211592"/>
<sequence length="1032" mass="119186">MILHQDMSDLKPPDGLETESYVKFQGFCNTDQPLTTDKNSSLLDMLHDKAELIGQKELYSRYRTRLGTPAVNRRSYTEEDLERFERENDGFPLPPTEEELREFDSWFFTLCKDKRNSSYKKFLDITLLKAKFYKLQSPAKPKFLERLITGVGSKLTKSHNKLNGVVISGNTAEDTSSEAIKHEQAESSSNCLCLLDNTTESCPDSPIYEEIPFYEAPQSNNSPPLSGWNSSLSTPTSPKLSGIVRQRCSEFQKLNKESTSPVKTLKDKTIAESQMSKSMPSSPQNRTKHISQTIEKLTNSFTPVENVKKPPPVKDEYLANPTMAAGYVRAFVEKINKNKWSAEGESGSHPLPQSQSCSPSLQKVLANDEIVINKNHKNTNSLPKRYTQRNGIVSLLDTKSDLFNKDSSINDQEIISLSPEELFDRSWSDSESSEDDYDTKYDQRLEDTIVPQEDEESEKQKNIRYKIVEELLKTERAYVTKLHLVDQVFQFQVIVENQVHNFFSSDVITQMFSNIKSIYQFHHNFMCPQLEERMKNWHSEPRIGDLMKRNAPFLKLYSEYVKNFDNAMNLMNESAEKCPKFAAIVKEIQQRPDCANLTLQHHMLEPIQRVPRYELLLKDYLKHLPADSPDRKDTEEALQKVTEAASHSNEAMNKIEKFRKLLEIHQRLGQTVDLISPTRELVREGRVIKISARSGEKQERYIFLFNDLMLVCSEPLLGTYKIRASMTIDGMQVNQADLPNAFYVQSTEKTIELLNDGHIDDPNCWFCYIKLTIDDFNNRKQSMRTIEQAQKMYIEEDDDVGKRAPRWIKDDAASMCMLCSNQFTTFRRRHHCRACGYVVCGKCSSRKLPLLYDDNKLNRVCDKCFEMLDAVVTRNNGESPYEKRNILECKATEPNVQCGYLHISTDHCKSWCRRFFSVHDNFVMYIFKSNQDGYALSTMPLPGYTVTVIDENDPIVDRTHVFKLSQREQQVHYFKAESDQQLQKWVEVLRKVVILELPESYVKEDASLTMDQVDSHKEKNRRSSSSRNSSDN</sequence>
<dbReference type="GO" id="GO:0005737">
    <property type="term" value="C:cytoplasm"/>
    <property type="evidence" value="ECO:0007669"/>
    <property type="project" value="TreeGrafter"/>
</dbReference>
<dbReference type="Pfam" id="PF01363">
    <property type="entry name" value="FYVE"/>
    <property type="match status" value="1"/>
</dbReference>
<evidence type="ECO:0000256" key="1">
    <source>
        <dbReference type="ARBA" id="ARBA00004245"/>
    </source>
</evidence>
<protein>
    <submittedName>
        <fullName evidence="14">FYVE, RhoGEF and PH domain-containing protein 2 isoform X1</fullName>
    </submittedName>
</protein>
<dbReference type="SMART" id="SM00064">
    <property type="entry name" value="FYVE"/>
    <property type="match status" value="1"/>
</dbReference>
<dbReference type="AlphaFoldDB" id="A0A6P7SCX6"/>
<organism evidence="13 14">
    <name type="scientific">Octopus sinensis</name>
    <name type="common">East Asian common octopus</name>
    <dbReference type="NCBI Taxonomy" id="2607531"/>
    <lineage>
        <taxon>Eukaryota</taxon>
        <taxon>Metazoa</taxon>
        <taxon>Spiralia</taxon>
        <taxon>Lophotrochozoa</taxon>
        <taxon>Mollusca</taxon>
        <taxon>Cephalopoda</taxon>
        <taxon>Coleoidea</taxon>
        <taxon>Octopodiformes</taxon>
        <taxon>Octopoda</taxon>
        <taxon>Incirrata</taxon>
        <taxon>Octopodidae</taxon>
        <taxon>Octopus</taxon>
    </lineage>
</organism>
<dbReference type="GO" id="GO:0005856">
    <property type="term" value="C:cytoskeleton"/>
    <property type="evidence" value="ECO:0007669"/>
    <property type="project" value="UniProtKB-SubCell"/>
</dbReference>
<dbReference type="InterPro" id="IPR035899">
    <property type="entry name" value="DBL_dom_sf"/>
</dbReference>
<dbReference type="Proteomes" id="UP000515154">
    <property type="component" value="Linkage group LG5"/>
</dbReference>
<dbReference type="PANTHER" id="PTHR12673:SF241">
    <property type="entry name" value="DH DOMAIN-CONTAINING PROTEIN"/>
    <property type="match status" value="1"/>
</dbReference>
<dbReference type="InterPro" id="IPR000219">
    <property type="entry name" value="DH_dom"/>
</dbReference>
<keyword evidence="5 8" id="KW-0863">Zinc-finger</keyword>
<evidence type="ECO:0000313" key="14">
    <source>
        <dbReference type="RefSeq" id="XP_029636020.1"/>
    </source>
</evidence>
<dbReference type="SUPFAM" id="SSF50729">
    <property type="entry name" value="PH domain-like"/>
    <property type="match status" value="2"/>
</dbReference>
<keyword evidence="7" id="KW-0206">Cytoskeleton</keyword>